<dbReference type="PANTHER" id="PTHR38593">
    <property type="entry name" value="BLR2558 PROTEIN"/>
    <property type="match status" value="1"/>
</dbReference>
<dbReference type="Proteomes" id="UP000257139">
    <property type="component" value="Chromosome CBM2594_a"/>
</dbReference>
<sequence>MPFDARQPARTGRHTRTALAAMLLCLTTTGLYAAPPAGDVDFMNKAAQAGQMEIDASKLAESKAASGTVKRFASQMLQDHRAAAEDLKRLATAKEVQLPTTPSPDDQKKLEAMGALQGASFDKQYASEVGVKAHNDAVALFRKAASDARDNDVRAFAKKTLPTLEHHLESAKKMASEVSR</sequence>
<dbReference type="Gene3D" id="1.20.1260.10">
    <property type="match status" value="1"/>
</dbReference>
<dbReference type="PANTHER" id="PTHR38593:SF1">
    <property type="entry name" value="BLR2558 PROTEIN"/>
    <property type="match status" value="1"/>
</dbReference>
<dbReference type="RefSeq" id="WP_025586622.1">
    <property type="nucleotide sequence ID" value="NZ_LT976871.1"/>
</dbReference>
<accession>A0A7Z7J7P2</accession>
<proteinExistence type="predicted"/>
<evidence type="ECO:0000313" key="3">
    <source>
        <dbReference type="EMBL" id="SPC15230.1"/>
    </source>
</evidence>
<evidence type="ECO:0000313" key="4">
    <source>
        <dbReference type="Proteomes" id="UP000257139"/>
    </source>
</evidence>
<feature type="domain" description="DUF4142" evidence="2">
    <location>
        <begin position="39"/>
        <end position="174"/>
    </location>
</feature>
<name>A0A7Z7J7P2_9BURK</name>
<dbReference type="InterPro" id="IPR012347">
    <property type="entry name" value="Ferritin-like"/>
</dbReference>
<dbReference type="Pfam" id="PF13628">
    <property type="entry name" value="DUF4142"/>
    <property type="match status" value="1"/>
</dbReference>
<dbReference type="AlphaFoldDB" id="A0A7Z7J7P2"/>
<reference evidence="3 4" key="1">
    <citation type="submission" date="2018-01" db="EMBL/GenBank/DDBJ databases">
        <authorList>
            <person name="Clerissi C."/>
        </authorList>
    </citation>
    <scope>NUCLEOTIDE SEQUENCE [LARGE SCALE GENOMIC DNA]</scope>
    <source>
        <strain evidence="3">Cupriavidus taiwanensis STM 6021</strain>
    </source>
</reference>
<evidence type="ECO:0000259" key="2">
    <source>
        <dbReference type="Pfam" id="PF13628"/>
    </source>
</evidence>
<organism evidence="3 4">
    <name type="scientific">Cupriavidus taiwanensis</name>
    <dbReference type="NCBI Taxonomy" id="164546"/>
    <lineage>
        <taxon>Bacteria</taxon>
        <taxon>Pseudomonadati</taxon>
        <taxon>Pseudomonadota</taxon>
        <taxon>Betaproteobacteria</taxon>
        <taxon>Burkholderiales</taxon>
        <taxon>Burkholderiaceae</taxon>
        <taxon>Cupriavidus</taxon>
    </lineage>
</organism>
<protein>
    <recommendedName>
        <fullName evidence="2">DUF4142 domain-containing protein</fullName>
    </recommendedName>
</protein>
<comment type="caution">
    <text evidence="3">The sequence shown here is derived from an EMBL/GenBank/DDBJ whole genome shotgun (WGS) entry which is preliminary data.</text>
</comment>
<keyword evidence="1" id="KW-0732">Signal</keyword>
<feature type="signal peptide" evidence="1">
    <location>
        <begin position="1"/>
        <end position="33"/>
    </location>
</feature>
<gene>
    <name evidence="3" type="ORF">CBM2594_A60003</name>
</gene>
<evidence type="ECO:0000256" key="1">
    <source>
        <dbReference type="SAM" id="SignalP"/>
    </source>
</evidence>
<feature type="chain" id="PRO_5031318838" description="DUF4142 domain-containing protein" evidence="1">
    <location>
        <begin position="34"/>
        <end position="180"/>
    </location>
</feature>
<dbReference type="EMBL" id="OGUU01000010">
    <property type="protein sequence ID" value="SPC15230.1"/>
    <property type="molecule type" value="Genomic_DNA"/>
</dbReference>
<dbReference type="InterPro" id="IPR025419">
    <property type="entry name" value="DUF4142"/>
</dbReference>